<dbReference type="GO" id="GO:0005737">
    <property type="term" value="C:cytoplasm"/>
    <property type="evidence" value="ECO:0007669"/>
    <property type="project" value="TreeGrafter"/>
</dbReference>
<evidence type="ECO:0000256" key="1">
    <source>
        <dbReference type="ARBA" id="ARBA00023002"/>
    </source>
</evidence>
<keyword evidence="4" id="KW-1185">Reference proteome</keyword>
<dbReference type="Proteomes" id="UP000054248">
    <property type="component" value="Unassembled WGS sequence"/>
</dbReference>
<dbReference type="AlphaFoldDB" id="A0A0C3KWV4"/>
<gene>
    <name evidence="3" type="ORF">M407DRAFT_24762</name>
</gene>
<organism evidence="3 4">
    <name type="scientific">Tulasnella calospora MUT 4182</name>
    <dbReference type="NCBI Taxonomy" id="1051891"/>
    <lineage>
        <taxon>Eukaryota</taxon>
        <taxon>Fungi</taxon>
        <taxon>Dikarya</taxon>
        <taxon>Basidiomycota</taxon>
        <taxon>Agaricomycotina</taxon>
        <taxon>Agaricomycetes</taxon>
        <taxon>Cantharellales</taxon>
        <taxon>Tulasnellaceae</taxon>
        <taxon>Tulasnella</taxon>
    </lineage>
</organism>
<proteinExistence type="predicted"/>
<evidence type="ECO:0000313" key="4">
    <source>
        <dbReference type="Proteomes" id="UP000054248"/>
    </source>
</evidence>
<dbReference type="OrthoDB" id="37537at2759"/>
<reference evidence="4" key="2">
    <citation type="submission" date="2015-01" db="EMBL/GenBank/DDBJ databases">
        <title>Evolutionary Origins and Diversification of the Mycorrhizal Mutualists.</title>
        <authorList>
            <consortium name="DOE Joint Genome Institute"/>
            <consortium name="Mycorrhizal Genomics Consortium"/>
            <person name="Kohler A."/>
            <person name="Kuo A."/>
            <person name="Nagy L.G."/>
            <person name="Floudas D."/>
            <person name="Copeland A."/>
            <person name="Barry K.W."/>
            <person name="Cichocki N."/>
            <person name="Veneault-Fourrey C."/>
            <person name="LaButti K."/>
            <person name="Lindquist E.A."/>
            <person name="Lipzen A."/>
            <person name="Lundell T."/>
            <person name="Morin E."/>
            <person name="Murat C."/>
            <person name="Riley R."/>
            <person name="Ohm R."/>
            <person name="Sun H."/>
            <person name="Tunlid A."/>
            <person name="Henrissat B."/>
            <person name="Grigoriev I.V."/>
            <person name="Hibbett D.S."/>
            <person name="Martin F."/>
        </authorList>
    </citation>
    <scope>NUCLEOTIDE SEQUENCE [LARGE SCALE GENOMIC DNA]</scope>
    <source>
        <strain evidence="4">MUT 4182</strain>
    </source>
</reference>
<reference evidence="3 4" key="1">
    <citation type="submission" date="2014-04" db="EMBL/GenBank/DDBJ databases">
        <authorList>
            <consortium name="DOE Joint Genome Institute"/>
            <person name="Kuo A."/>
            <person name="Girlanda M."/>
            <person name="Perotto S."/>
            <person name="Kohler A."/>
            <person name="Nagy L.G."/>
            <person name="Floudas D."/>
            <person name="Copeland A."/>
            <person name="Barry K.W."/>
            <person name="Cichocki N."/>
            <person name="Veneault-Fourrey C."/>
            <person name="LaButti K."/>
            <person name="Lindquist E.A."/>
            <person name="Lipzen A."/>
            <person name="Lundell T."/>
            <person name="Morin E."/>
            <person name="Murat C."/>
            <person name="Sun H."/>
            <person name="Tunlid A."/>
            <person name="Henrissat B."/>
            <person name="Grigoriev I.V."/>
            <person name="Hibbett D.S."/>
            <person name="Martin F."/>
            <person name="Nordberg H.P."/>
            <person name="Cantor M.N."/>
            <person name="Hua S.X."/>
        </authorList>
    </citation>
    <scope>NUCLEOTIDE SEQUENCE [LARGE SCALE GENOMIC DNA]</scope>
    <source>
        <strain evidence="3 4">MUT 4182</strain>
    </source>
</reference>
<dbReference type="CDD" id="cd19077">
    <property type="entry name" value="AKR_AKR8A1-2"/>
    <property type="match status" value="1"/>
</dbReference>
<dbReference type="GO" id="GO:0016491">
    <property type="term" value="F:oxidoreductase activity"/>
    <property type="evidence" value="ECO:0007669"/>
    <property type="project" value="UniProtKB-KW"/>
</dbReference>
<dbReference type="STRING" id="1051891.A0A0C3KWV4"/>
<name>A0A0C3KWV4_9AGAM</name>
<evidence type="ECO:0000259" key="2">
    <source>
        <dbReference type="Pfam" id="PF00248"/>
    </source>
</evidence>
<sequence length="329" mass="35879">MSAVQLGGTAIDTSIHKIGLGLMTLTWGPDASDERSFGIIKTAIELTPPDQKLFLNSAEFYGEDRDVANLEMLSRFFAKFPELADRTFLSVKGTMSAAPEAIIRSVTKCLNALKGHKKIDLFQCCRVDPTIPVESAIKTLANLIKEGKFDHIGLSECSAGTLRRANAVHPITAVEIEISPFSYEDETRAVISASQELNVTVIAYSPLGHGFLTGKFNKEDLGARDIRRNLARFQDDAMAHNQKIVDILAAAADARSITAGQLCIAWVAALGSNIVPLPGTTKVDRLRENMKAIDLVLTFDDLSQLTEALAKIEVRGGRYFDRSGELLWG</sequence>
<evidence type="ECO:0000313" key="3">
    <source>
        <dbReference type="EMBL" id="KIO25908.1"/>
    </source>
</evidence>
<accession>A0A0C3KWV4</accession>
<feature type="domain" description="NADP-dependent oxidoreductase" evidence="2">
    <location>
        <begin position="17"/>
        <end position="308"/>
    </location>
</feature>
<dbReference type="InterPro" id="IPR036812">
    <property type="entry name" value="NAD(P)_OxRdtase_dom_sf"/>
</dbReference>
<dbReference type="SUPFAM" id="SSF51430">
    <property type="entry name" value="NAD(P)-linked oxidoreductase"/>
    <property type="match status" value="1"/>
</dbReference>
<protein>
    <recommendedName>
        <fullName evidence="2">NADP-dependent oxidoreductase domain-containing protein</fullName>
    </recommendedName>
</protein>
<dbReference type="InterPro" id="IPR023210">
    <property type="entry name" value="NADP_OxRdtase_dom"/>
</dbReference>
<dbReference type="Pfam" id="PF00248">
    <property type="entry name" value="Aldo_ket_red"/>
    <property type="match status" value="1"/>
</dbReference>
<dbReference type="PANTHER" id="PTHR43625">
    <property type="entry name" value="AFLATOXIN B1 ALDEHYDE REDUCTASE"/>
    <property type="match status" value="1"/>
</dbReference>
<dbReference type="PANTHER" id="PTHR43625:SF78">
    <property type="entry name" value="PYRIDOXAL REDUCTASE-RELATED"/>
    <property type="match status" value="1"/>
</dbReference>
<dbReference type="HOGENOM" id="CLU_023205_2_1_1"/>
<dbReference type="Gene3D" id="3.20.20.100">
    <property type="entry name" value="NADP-dependent oxidoreductase domain"/>
    <property type="match status" value="1"/>
</dbReference>
<dbReference type="EMBL" id="KN823033">
    <property type="protein sequence ID" value="KIO25908.1"/>
    <property type="molecule type" value="Genomic_DNA"/>
</dbReference>
<dbReference type="InterPro" id="IPR050791">
    <property type="entry name" value="Aldo-Keto_reductase"/>
</dbReference>
<keyword evidence="1" id="KW-0560">Oxidoreductase</keyword>